<accession>A0ABP8INB8</accession>
<evidence type="ECO:0000259" key="5">
    <source>
        <dbReference type="Pfam" id="PF18962"/>
    </source>
</evidence>
<reference evidence="7" key="1">
    <citation type="journal article" date="2019" name="Int. J. Syst. Evol. Microbiol.">
        <title>The Global Catalogue of Microorganisms (GCM) 10K type strain sequencing project: providing services to taxonomists for standard genome sequencing and annotation.</title>
        <authorList>
            <consortium name="The Broad Institute Genomics Platform"/>
            <consortium name="The Broad Institute Genome Sequencing Center for Infectious Disease"/>
            <person name="Wu L."/>
            <person name="Ma J."/>
        </authorList>
    </citation>
    <scope>NUCLEOTIDE SEQUENCE [LARGE SCALE GENOMIC DNA]</scope>
    <source>
        <strain evidence="7">JCM 17923</strain>
    </source>
</reference>
<feature type="signal peptide" evidence="3">
    <location>
        <begin position="1"/>
        <end position="15"/>
    </location>
</feature>
<feature type="domain" description="Secretion system C-terminal sorting" evidence="5">
    <location>
        <begin position="334"/>
        <end position="405"/>
    </location>
</feature>
<organism evidence="6 7">
    <name type="scientific">Hymenobacter saemangeumensis</name>
    <dbReference type="NCBI Taxonomy" id="1084522"/>
    <lineage>
        <taxon>Bacteria</taxon>
        <taxon>Pseudomonadati</taxon>
        <taxon>Bacteroidota</taxon>
        <taxon>Cytophagia</taxon>
        <taxon>Cytophagales</taxon>
        <taxon>Hymenobacteraceae</taxon>
        <taxon>Hymenobacter</taxon>
    </lineage>
</organism>
<dbReference type="InterPro" id="IPR026444">
    <property type="entry name" value="Secre_tail"/>
</dbReference>
<dbReference type="EMBL" id="BAABGZ010000069">
    <property type="protein sequence ID" value="GAA4363521.1"/>
    <property type="molecule type" value="Genomic_DNA"/>
</dbReference>
<dbReference type="Pfam" id="PF18962">
    <property type="entry name" value="Por_Secre_tail"/>
    <property type="match status" value="1"/>
</dbReference>
<dbReference type="CDD" id="cd15482">
    <property type="entry name" value="Sialidase_non-viral"/>
    <property type="match status" value="1"/>
</dbReference>
<dbReference type="Gene3D" id="2.130.10.10">
    <property type="entry name" value="YVTN repeat-like/Quinoprotein amine dehydrogenase"/>
    <property type="match status" value="1"/>
</dbReference>
<dbReference type="PANTHER" id="PTHR47199">
    <property type="entry name" value="PHOTOSYSTEM II STABILITY/ASSEMBLY FACTOR HCF136, CHLOROPLASTIC"/>
    <property type="match status" value="1"/>
</dbReference>
<evidence type="ECO:0000256" key="1">
    <source>
        <dbReference type="ARBA" id="ARBA00022531"/>
    </source>
</evidence>
<evidence type="ECO:0000256" key="2">
    <source>
        <dbReference type="ARBA" id="ARBA00023276"/>
    </source>
</evidence>
<feature type="chain" id="PRO_5046965753" description="T9SS type A sorting domain-containing protein" evidence="3">
    <location>
        <begin position="16"/>
        <end position="406"/>
    </location>
</feature>
<evidence type="ECO:0000256" key="3">
    <source>
        <dbReference type="SAM" id="SignalP"/>
    </source>
</evidence>
<dbReference type="Pfam" id="PF14870">
    <property type="entry name" value="PSII_BNR"/>
    <property type="match status" value="1"/>
</dbReference>
<dbReference type="NCBIfam" id="TIGR04183">
    <property type="entry name" value="Por_Secre_tail"/>
    <property type="match status" value="1"/>
</dbReference>
<keyword evidence="2" id="KW-0604">Photosystem II</keyword>
<keyword evidence="7" id="KW-1185">Reference proteome</keyword>
<evidence type="ECO:0000259" key="4">
    <source>
        <dbReference type="Pfam" id="PF14870"/>
    </source>
</evidence>
<sequence length="406" mass="42373">MLVLGALLSAAPASAQWAVQRPPASLYSLTDVHFLNASQGFASASIGGFMKTADGGQTWQDLPTGVQSSLRDVFFVTPDTGYVVGNAGVIIRTTNGGQSWQRRDLLNTGASVNGVYAHSGNRVLVTQGDRIFASTNGGSAWSPIYTYNGPLSIFTFRFLEFASPQVGYAVGGYSGSFGNVAQVVKTTDGGQTWQLLPSLSGSAPMGGAAAVAFPTPQTGYVADVQDRLFRSSDGGQTWSIVAHRTFGSFYSMHFTDALNGHGVGYDGNLRSTSDGGGTWTNQSLNSVDTYAAVYFPTPQVGYAVGSDAGARARVVKYNSPVSGTATGSQPAIRVYPNPASGLVKLAGLPTGQETRASLFSTDGRQVLSTRLAPGQADLRTTGLAAGLYLLQLESGGRSCQQKLAVE</sequence>
<dbReference type="SUPFAM" id="SSF110296">
    <property type="entry name" value="Oligoxyloglucan reducing end-specific cellobiohydrolase"/>
    <property type="match status" value="1"/>
</dbReference>
<dbReference type="InterPro" id="IPR028203">
    <property type="entry name" value="PSII_CF48-like_dom"/>
</dbReference>
<protein>
    <recommendedName>
        <fullName evidence="8">T9SS type A sorting domain-containing protein</fullName>
    </recommendedName>
</protein>
<proteinExistence type="predicted"/>
<gene>
    <name evidence="6" type="ORF">GCM10023185_32280</name>
</gene>
<comment type="caution">
    <text evidence="6">The sequence shown here is derived from an EMBL/GenBank/DDBJ whole genome shotgun (WGS) entry which is preliminary data.</text>
</comment>
<keyword evidence="3" id="KW-0732">Signal</keyword>
<evidence type="ECO:0008006" key="8">
    <source>
        <dbReference type="Google" id="ProtNLM"/>
    </source>
</evidence>
<name>A0ABP8INB8_9BACT</name>
<dbReference type="Proteomes" id="UP001501153">
    <property type="component" value="Unassembled WGS sequence"/>
</dbReference>
<evidence type="ECO:0000313" key="6">
    <source>
        <dbReference type="EMBL" id="GAA4363521.1"/>
    </source>
</evidence>
<feature type="domain" description="Photosynthesis system II assembly factor Ycf48/Hcf136-like" evidence="4">
    <location>
        <begin position="13"/>
        <end position="142"/>
    </location>
</feature>
<evidence type="ECO:0000313" key="7">
    <source>
        <dbReference type="Proteomes" id="UP001501153"/>
    </source>
</evidence>
<dbReference type="InterPro" id="IPR015943">
    <property type="entry name" value="WD40/YVTN_repeat-like_dom_sf"/>
</dbReference>
<dbReference type="PANTHER" id="PTHR47199:SF2">
    <property type="entry name" value="PHOTOSYSTEM II STABILITY_ASSEMBLY FACTOR HCF136, CHLOROPLASTIC"/>
    <property type="match status" value="1"/>
</dbReference>
<keyword evidence="1" id="KW-0602">Photosynthesis</keyword>